<dbReference type="EMBL" id="VSSQ01037188">
    <property type="protein sequence ID" value="MPM89814.1"/>
    <property type="molecule type" value="Genomic_DNA"/>
</dbReference>
<dbReference type="EC" id="1.1.1.133" evidence="2"/>
<evidence type="ECO:0000259" key="1">
    <source>
        <dbReference type="Pfam" id="PF04321"/>
    </source>
</evidence>
<dbReference type="SUPFAM" id="SSF51735">
    <property type="entry name" value="NAD(P)-binding Rossmann-fold domains"/>
    <property type="match status" value="1"/>
</dbReference>
<comment type="caution">
    <text evidence="2">The sequence shown here is derived from an EMBL/GenBank/DDBJ whole genome shotgun (WGS) entry which is preliminary data.</text>
</comment>
<evidence type="ECO:0000313" key="2">
    <source>
        <dbReference type="EMBL" id="MPM89814.1"/>
    </source>
</evidence>
<reference evidence="2" key="1">
    <citation type="submission" date="2019-08" db="EMBL/GenBank/DDBJ databases">
        <authorList>
            <person name="Kucharzyk K."/>
            <person name="Murdoch R.W."/>
            <person name="Higgins S."/>
            <person name="Loffler F."/>
        </authorList>
    </citation>
    <scope>NUCLEOTIDE SEQUENCE</scope>
</reference>
<dbReference type="InterPro" id="IPR036291">
    <property type="entry name" value="NAD(P)-bd_dom_sf"/>
</dbReference>
<dbReference type="InterPro" id="IPR005913">
    <property type="entry name" value="dTDP_dehydrorham_reduct"/>
</dbReference>
<dbReference type="AlphaFoldDB" id="A0A645DK39"/>
<keyword evidence="2" id="KW-0560">Oxidoreductase</keyword>
<gene>
    <name evidence="2" type="primary">rmlD_21</name>
    <name evidence="2" type="ORF">SDC9_136929</name>
</gene>
<accession>A0A645DK39</accession>
<protein>
    <submittedName>
        <fullName evidence="2">dTDP-4-dehydrorhamnose reductase</fullName>
        <ecNumber evidence="2">1.1.1.133</ecNumber>
    </submittedName>
</protein>
<organism evidence="2">
    <name type="scientific">bioreactor metagenome</name>
    <dbReference type="NCBI Taxonomy" id="1076179"/>
    <lineage>
        <taxon>unclassified sequences</taxon>
        <taxon>metagenomes</taxon>
        <taxon>ecological metagenomes</taxon>
    </lineage>
</organism>
<dbReference type="Gene3D" id="3.40.50.720">
    <property type="entry name" value="NAD(P)-binding Rossmann-like Domain"/>
    <property type="match status" value="1"/>
</dbReference>
<sequence length="125" mass="14073">MIRLGRERDTLGVIFDQVGTPTYARDLAVAIFAVIEKGVVKGVYHFSNEGVCSWFDFTLAIHKLAGINNCKVRPLHTADYPTKAARPNYSVLDKSLIKQTYGIEIPHWETSLNECVHLLLQAEKE</sequence>
<dbReference type="InterPro" id="IPR029903">
    <property type="entry name" value="RmlD-like-bd"/>
</dbReference>
<dbReference type="GO" id="GO:0019305">
    <property type="term" value="P:dTDP-rhamnose biosynthetic process"/>
    <property type="evidence" value="ECO:0007669"/>
    <property type="project" value="TreeGrafter"/>
</dbReference>
<proteinExistence type="predicted"/>
<dbReference type="Pfam" id="PF04321">
    <property type="entry name" value="RmlD_sub_bind"/>
    <property type="match status" value="1"/>
</dbReference>
<dbReference type="GO" id="GO:0008831">
    <property type="term" value="F:dTDP-4-dehydrorhamnose reductase activity"/>
    <property type="evidence" value="ECO:0007669"/>
    <property type="project" value="UniProtKB-EC"/>
</dbReference>
<feature type="domain" description="RmlD-like substrate binding" evidence="1">
    <location>
        <begin position="1"/>
        <end position="117"/>
    </location>
</feature>
<name>A0A645DK39_9ZZZZ</name>
<dbReference type="PANTHER" id="PTHR10491:SF4">
    <property type="entry name" value="METHIONINE ADENOSYLTRANSFERASE 2 SUBUNIT BETA"/>
    <property type="match status" value="1"/>
</dbReference>
<dbReference type="PANTHER" id="PTHR10491">
    <property type="entry name" value="DTDP-4-DEHYDRORHAMNOSE REDUCTASE"/>
    <property type="match status" value="1"/>
</dbReference>
<dbReference type="GO" id="GO:0005829">
    <property type="term" value="C:cytosol"/>
    <property type="evidence" value="ECO:0007669"/>
    <property type="project" value="TreeGrafter"/>
</dbReference>